<dbReference type="HOGENOM" id="CLU_057907_0_0_1"/>
<reference evidence="2 3" key="1">
    <citation type="journal article" date="2012" name="PLoS Pathog.">
        <title>Diverse lifestyles and strategies of plant pathogenesis encoded in the genomes of eighteen Dothideomycetes fungi.</title>
        <authorList>
            <person name="Ohm R.A."/>
            <person name="Feau N."/>
            <person name="Henrissat B."/>
            <person name="Schoch C.L."/>
            <person name="Horwitz B.A."/>
            <person name="Barry K.W."/>
            <person name="Condon B.J."/>
            <person name="Copeland A.C."/>
            <person name="Dhillon B."/>
            <person name="Glaser F."/>
            <person name="Hesse C.N."/>
            <person name="Kosti I."/>
            <person name="LaButti K."/>
            <person name="Lindquist E.A."/>
            <person name="Lucas S."/>
            <person name="Salamov A.A."/>
            <person name="Bradshaw R.E."/>
            <person name="Ciuffetti L."/>
            <person name="Hamelin R.C."/>
            <person name="Kema G.H.J."/>
            <person name="Lawrence C."/>
            <person name="Scott J.A."/>
            <person name="Spatafora J.W."/>
            <person name="Turgeon B.G."/>
            <person name="de Wit P.J.G.M."/>
            <person name="Zhong S."/>
            <person name="Goodwin S.B."/>
            <person name="Grigoriev I.V."/>
        </authorList>
    </citation>
    <scope>NUCLEOTIDE SEQUENCE [LARGE SCALE GENOMIC DNA]</scope>
    <source>
        <strain evidence="2 3">SO2202</strain>
    </source>
</reference>
<organism evidence="2 3">
    <name type="scientific">Sphaerulina musiva (strain SO2202)</name>
    <name type="common">Poplar stem canker fungus</name>
    <name type="synonym">Septoria musiva</name>
    <dbReference type="NCBI Taxonomy" id="692275"/>
    <lineage>
        <taxon>Eukaryota</taxon>
        <taxon>Fungi</taxon>
        <taxon>Dikarya</taxon>
        <taxon>Ascomycota</taxon>
        <taxon>Pezizomycotina</taxon>
        <taxon>Dothideomycetes</taxon>
        <taxon>Dothideomycetidae</taxon>
        <taxon>Mycosphaerellales</taxon>
        <taxon>Mycosphaerellaceae</taxon>
        <taxon>Sphaerulina</taxon>
    </lineage>
</organism>
<dbReference type="InterPro" id="IPR023577">
    <property type="entry name" value="CYTH_domain"/>
</dbReference>
<dbReference type="Pfam" id="PF01928">
    <property type="entry name" value="CYTH"/>
    <property type="match status" value="1"/>
</dbReference>
<protein>
    <recommendedName>
        <fullName evidence="1">CYTH domain-containing protein</fullName>
    </recommendedName>
</protein>
<dbReference type="PANTHER" id="PTHR14586">
    <property type="entry name" value="THIAMINE-TRIPHOSPHATASE"/>
    <property type="match status" value="1"/>
</dbReference>
<gene>
    <name evidence="2" type="ORF">SEPMUDRAFT_149078</name>
</gene>
<evidence type="ECO:0000313" key="3">
    <source>
        <dbReference type="Proteomes" id="UP000016931"/>
    </source>
</evidence>
<accession>M3BWF1</accession>
<proteinExistence type="predicted"/>
<dbReference type="Proteomes" id="UP000016931">
    <property type="component" value="Unassembled WGS sequence"/>
</dbReference>
<dbReference type="GO" id="GO:0050333">
    <property type="term" value="F:thiamine triphosphate phosphatase activity"/>
    <property type="evidence" value="ECO:0007669"/>
    <property type="project" value="InterPro"/>
</dbReference>
<dbReference type="InterPro" id="IPR039582">
    <property type="entry name" value="THTPA"/>
</dbReference>
<dbReference type="eggNOG" id="ENOG502RB34">
    <property type="taxonomic scope" value="Eukaryota"/>
</dbReference>
<sequence length="213" mass="24579">MRNILLEVERKFCGLAVPHLIANAGVPCFHKLQFLGEQKFQDTYYDKHNQLSQSGLWVRKRQIAGRDAAWEAKIRKGGDFVNSSFEELTDPPAIAHCVAQMTGHHESAAYDFGLGVLATLTTQRKTWLADEKFKIVLDSMVDLGHEVGEVELERRVAVPRQQDSSVVCDVELWKRNLTQDMDRQIQEFMQRYHWAFRSGVPKGKLTAYFERRR</sequence>
<dbReference type="OrthoDB" id="566138at2759"/>
<dbReference type="EMBL" id="KB456264">
    <property type="protein sequence ID" value="EMF12381.1"/>
    <property type="molecule type" value="Genomic_DNA"/>
</dbReference>
<dbReference type="GO" id="GO:0000287">
    <property type="term" value="F:magnesium ion binding"/>
    <property type="evidence" value="ECO:0007669"/>
    <property type="project" value="TreeGrafter"/>
</dbReference>
<dbReference type="GO" id="GO:0042357">
    <property type="term" value="P:thiamine diphosphate metabolic process"/>
    <property type="evidence" value="ECO:0007669"/>
    <property type="project" value="TreeGrafter"/>
</dbReference>
<feature type="domain" description="CYTH" evidence="1">
    <location>
        <begin position="7"/>
        <end position="163"/>
    </location>
</feature>
<dbReference type="InterPro" id="IPR033469">
    <property type="entry name" value="CYTH-like_dom_sf"/>
</dbReference>
<evidence type="ECO:0000313" key="2">
    <source>
        <dbReference type="EMBL" id="EMF12381.1"/>
    </source>
</evidence>
<keyword evidence="3" id="KW-1185">Reference proteome</keyword>
<dbReference type="PANTHER" id="PTHR14586:SF1">
    <property type="entry name" value="THIAMINE-TRIPHOSPHATASE"/>
    <property type="match status" value="1"/>
</dbReference>
<dbReference type="GeneID" id="27902464"/>
<dbReference type="SUPFAM" id="SSF55154">
    <property type="entry name" value="CYTH-like phosphatases"/>
    <property type="match status" value="1"/>
</dbReference>
<dbReference type="STRING" id="692275.M3BWF1"/>
<dbReference type="Gene3D" id="2.40.320.10">
    <property type="entry name" value="Hypothetical Protein Pfu-838710-001"/>
    <property type="match status" value="1"/>
</dbReference>
<evidence type="ECO:0000259" key="1">
    <source>
        <dbReference type="Pfam" id="PF01928"/>
    </source>
</evidence>
<name>M3BWF1_SPHMS</name>
<dbReference type="AlphaFoldDB" id="M3BWF1"/>
<dbReference type="OMA" id="MARYTTY"/>
<dbReference type="RefSeq" id="XP_016760502.1">
    <property type="nucleotide sequence ID" value="XM_016905327.1"/>
</dbReference>